<proteinExistence type="inferred from homology"/>
<dbReference type="EMBL" id="JELW01000007">
    <property type="protein sequence ID" value="EXV01762.1"/>
    <property type="molecule type" value="Genomic_DNA"/>
</dbReference>
<evidence type="ECO:0000256" key="2">
    <source>
        <dbReference type="SAM" id="MobiDB-lite"/>
    </source>
</evidence>
<dbReference type="OrthoDB" id="5554151at2759"/>
<evidence type="ECO:0000256" key="3">
    <source>
        <dbReference type="SAM" id="SignalP"/>
    </source>
</evidence>
<comment type="similarity">
    <text evidence="1">Belongs to the SUN family.</text>
</comment>
<evidence type="ECO:0000313" key="4">
    <source>
        <dbReference type="EMBL" id="EXV01762.1"/>
    </source>
</evidence>
<accession>A0A0A1UV78</accession>
<protein>
    <submittedName>
        <fullName evidence="4">SUN family protein</fullName>
    </submittedName>
</protein>
<feature type="compositionally biased region" description="Low complexity" evidence="2">
    <location>
        <begin position="338"/>
        <end position="406"/>
    </location>
</feature>
<dbReference type="InterPro" id="IPR005556">
    <property type="entry name" value="SUN"/>
</dbReference>
<dbReference type="HOGENOM" id="CLU_026108_2_0_1"/>
<gene>
    <name evidence="4" type="ORF">X797_005280</name>
</gene>
<comment type="caution">
    <text evidence="4">The sequence shown here is derived from an EMBL/GenBank/DDBJ whole genome shotgun (WGS) entry which is preliminary data.</text>
</comment>
<keyword evidence="3" id="KW-0732">Signal</keyword>
<dbReference type="InterPro" id="IPR053088">
    <property type="entry name" value="Beta-glucosidase/SUN-like"/>
</dbReference>
<reference evidence="4 5" key="1">
    <citation type="submission" date="2014-02" db="EMBL/GenBank/DDBJ databases">
        <title>The genome sequence of the entomopathogenic fungus Metarhizium robertsii ARSEF 2575.</title>
        <authorList>
            <person name="Giuliano Garisto Donzelli B."/>
            <person name="Roe B.A."/>
            <person name="Macmil S.L."/>
            <person name="Krasnoff S.B."/>
            <person name="Gibson D.M."/>
        </authorList>
    </citation>
    <scope>NUCLEOTIDE SEQUENCE [LARGE SCALE GENOMIC DNA]</scope>
    <source>
        <strain evidence="4 5">ARSEF 2575</strain>
    </source>
</reference>
<dbReference type="AlphaFoldDB" id="A0A0A1UV78"/>
<dbReference type="PANTHER" id="PTHR31654:SF0">
    <property type="entry name" value="SECRETED BETA-GLUCOSIDASE ADG3-RELATED"/>
    <property type="match status" value="1"/>
</dbReference>
<dbReference type="PANTHER" id="PTHR31654">
    <property type="entry name" value="SECRETED BETA-GLUCOSIDASE ADG3-RELATED"/>
    <property type="match status" value="1"/>
</dbReference>
<feature type="chain" id="PRO_5001992092" evidence="3">
    <location>
        <begin position="23"/>
        <end position="483"/>
    </location>
</feature>
<dbReference type="Pfam" id="PF03856">
    <property type="entry name" value="SUN"/>
    <property type="match status" value="1"/>
</dbReference>
<feature type="region of interest" description="Disordered" evidence="2">
    <location>
        <begin position="315"/>
        <end position="406"/>
    </location>
</feature>
<organism evidence="4 5">
    <name type="scientific">Metarhizium robertsii</name>
    <dbReference type="NCBI Taxonomy" id="568076"/>
    <lineage>
        <taxon>Eukaryota</taxon>
        <taxon>Fungi</taxon>
        <taxon>Dikarya</taxon>
        <taxon>Ascomycota</taxon>
        <taxon>Pezizomycotina</taxon>
        <taxon>Sordariomycetes</taxon>
        <taxon>Hypocreomycetidae</taxon>
        <taxon>Hypocreales</taxon>
        <taxon>Clavicipitaceae</taxon>
        <taxon>Metarhizium</taxon>
    </lineage>
</organism>
<dbReference type="Proteomes" id="UP000030151">
    <property type="component" value="Unassembled WGS sequence"/>
</dbReference>
<dbReference type="eggNOG" id="ENOG502QWHV">
    <property type="taxonomic scope" value="Eukaryota"/>
</dbReference>
<evidence type="ECO:0000256" key="1">
    <source>
        <dbReference type="ARBA" id="ARBA00010579"/>
    </source>
</evidence>
<sequence>MKSLIFQVILGTAAVFIAGCDATSHHHRMHQAYQRLAHPHGHVHSRAESNVLVKRGTCAFPTDDPNLVAVTPDQKNAGWAMSPDQECKPGSYCPIACKPGMVMNQWDPDSTYTYPASMNGGLHCDDNGNVKKPFPNKPNCVEGTGSVKAINKCKSHMSWCQTVLPGNEAMLIPTLVKSEAVIAVPGSSYWQSTAAHFYINPPGTGTDGCIWGTEDKAIGNWSPYVAGANTDSNGQTFVKIGWNPIWESSGLKGTKPGFGVKIECPDGGCSGLPCQIDPSAAEGSVASKDAAVGAGGSSFCVVTVAKGSSAHIVAFDGSGGNKEPPKQSSSAPPPSLLPRPSTSQQPTTTQIPTTSSTPPKPTTTSVAPTTTSQPTTTLVPTTSSSTLTTSSSSSLSSSSSSSSSTTSYALPTLIPGIFHENGTSLSNSTTTLASSTAPTTSIAETTVPNLPIPTEKKGEAGRQQGSAAVAGLVVALVAAACLF</sequence>
<name>A0A0A1UV78_9HYPO</name>
<dbReference type="PROSITE" id="PS51257">
    <property type="entry name" value="PROKAR_LIPOPROTEIN"/>
    <property type="match status" value="1"/>
</dbReference>
<evidence type="ECO:0000313" key="5">
    <source>
        <dbReference type="Proteomes" id="UP000030151"/>
    </source>
</evidence>
<feature type="signal peptide" evidence="3">
    <location>
        <begin position="1"/>
        <end position="22"/>
    </location>
</feature>